<accession>A0A917FAU2</accession>
<reference evidence="1" key="1">
    <citation type="journal article" date="2014" name="Int. J. Syst. Evol. Microbiol.">
        <title>Complete genome sequence of Corynebacterium casei LMG S-19264T (=DSM 44701T), isolated from a smear-ripened cheese.</title>
        <authorList>
            <consortium name="US DOE Joint Genome Institute (JGI-PGF)"/>
            <person name="Walter F."/>
            <person name="Albersmeier A."/>
            <person name="Kalinowski J."/>
            <person name="Ruckert C."/>
        </authorList>
    </citation>
    <scope>NUCLEOTIDE SEQUENCE</scope>
    <source>
        <strain evidence="1">CGMCC 1.12160</strain>
    </source>
</reference>
<reference evidence="1" key="2">
    <citation type="submission" date="2020-09" db="EMBL/GenBank/DDBJ databases">
        <authorList>
            <person name="Sun Q."/>
            <person name="Zhou Y."/>
        </authorList>
    </citation>
    <scope>NUCLEOTIDE SEQUENCE</scope>
    <source>
        <strain evidence="1">CGMCC 1.12160</strain>
    </source>
</reference>
<evidence type="ECO:0000313" key="1">
    <source>
        <dbReference type="EMBL" id="GGF58416.1"/>
    </source>
</evidence>
<protein>
    <recommendedName>
        <fullName evidence="3">Transcriptional regulator, AbiEi antitoxin, Type IV TA system</fullName>
    </recommendedName>
</protein>
<comment type="caution">
    <text evidence="1">The sequence shown here is derived from an EMBL/GenBank/DDBJ whole genome shotgun (WGS) entry which is preliminary data.</text>
</comment>
<organism evidence="1 2">
    <name type="scientific">Ornithinimicrobium tianjinense</name>
    <dbReference type="NCBI Taxonomy" id="1195761"/>
    <lineage>
        <taxon>Bacteria</taxon>
        <taxon>Bacillati</taxon>
        <taxon>Actinomycetota</taxon>
        <taxon>Actinomycetes</taxon>
        <taxon>Micrococcales</taxon>
        <taxon>Ornithinimicrobiaceae</taxon>
        <taxon>Ornithinimicrobium</taxon>
    </lineage>
</organism>
<dbReference type="AlphaFoldDB" id="A0A917FAU2"/>
<proteinExistence type="predicted"/>
<evidence type="ECO:0000313" key="2">
    <source>
        <dbReference type="Proteomes" id="UP000605670"/>
    </source>
</evidence>
<keyword evidence="2" id="KW-1185">Reference proteome</keyword>
<gene>
    <name evidence="1" type="ORF">GCM10011366_27810</name>
</gene>
<dbReference type="EMBL" id="BMEM01000005">
    <property type="protein sequence ID" value="GGF58416.1"/>
    <property type="molecule type" value="Genomic_DNA"/>
</dbReference>
<dbReference type="Proteomes" id="UP000605670">
    <property type="component" value="Unassembled WGS sequence"/>
</dbReference>
<evidence type="ECO:0008006" key="3">
    <source>
        <dbReference type="Google" id="ProtNLM"/>
    </source>
</evidence>
<sequence length="315" mass="35200">MRDVITRQHALADHSPAAVRHLLRTGRWQRLHPGVYLTHTSTPTWRQRLMAATLARGDGAVASLECALSLWNLADREPQILTLAEPANTHRRTTLPGVRVRRRRRLTRVRRYGIPVTSAAQTVLDVLAMPGRTPDDDVALITRAVSRRKVTVAELRAELAHHPRHPRAGALSEILIAAAEGLGSVAEVRYVERVERPHGLPTMERQAPMDGLQAQADGRSRTLDFRDRERGIGLEIDGDLWHRERQVRDRGRDREFAGRGEVSLRAGWIEVVERPCELAVDVALVQIARGWTGRPSACGPDCAVGRDTRLRQLSA</sequence>
<name>A0A917FAU2_9MICO</name>